<evidence type="ECO:0000256" key="3">
    <source>
        <dbReference type="ARBA" id="ARBA00022679"/>
    </source>
</evidence>
<dbReference type="NCBIfam" id="NF002060">
    <property type="entry name" value="PRK00892.1"/>
    <property type="match status" value="1"/>
</dbReference>
<comment type="subunit">
    <text evidence="7">Homotrimer.</text>
</comment>
<keyword evidence="2 7" id="KW-0441">Lipid A biosynthesis</keyword>
<keyword evidence="1 7" id="KW-0444">Lipid biosynthesis</keyword>
<proteinExistence type="inferred from homology"/>
<evidence type="ECO:0000313" key="9">
    <source>
        <dbReference type="EMBL" id="MFD2158214.1"/>
    </source>
</evidence>
<comment type="pathway">
    <text evidence="7">Bacterial outer membrane biogenesis; LPS lipid A biosynthesis.</text>
</comment>
<evidence type="ECO:0000313" key="10">
    <source>
        <dbReference type="Proteomes" id="UP001597389"/>
    </source>
</evidence>
<dbReference type="Proteomes" id="UP001597389">
    <property type="component" value="Unassembled WGS sequence"/>
</dbReference>
<dbReference type="PANTHER" id="PTHR43378:SF2">
    <property type="entry name" value="UDP-3-O-ACYLGLUCOSAMINE N-ACYLTRANSFERASE 1, MITOCHONDRIAL-RELATED"/>
    <property type="match status" value="1"/>
</dbReference>
<keyword evidence="3 7" id="KW-0808">Transferase</keyword>
<gene>
    <name evidence="7 9" type="primary">lpxD</name>
    <name evidence="9" type="ORF">ACFSW8_04830</name>
</gene>
<comment type="caution">
    <text evidence="9">The sequence shown here is derived from an EMBL/GenBank/DDBJ whole genome shotgun (WGS) entry which is preliminary data.</text>
</comment>
<feature type="active site" description="Proton acceptor" evidence="7">
    <location>
        <position position="242"/>
    </location>
</feature>
<evidence type="ECO:0000256" key="7">
    <source>
        <dbReference type="HAMAP-Rule" id="MF_00523"/>
    </source>
</evidence>
<dbReference type="PANTHER" id="PTHR43378">
    <property type="entry name" value="UDP-3-O-ACYLGLUCOSAMINE N-ACYLTRANSFERASE"/>
    <property type="match status" value="1"/>
</dbReference>
<keyword evidence="5 7" id="KW-0443">Lipid metabolism</keyword>
<dbReference type="GO" id="GO:0103118">
    <property type="term" value="F:UDP-3-O-[(3R)-3-hydroxyacyl]-glucosamine N-acyltransferase activity"/>
    <property type="evidence" value="ECO:0007669"/>
    <property type="project" value="UniProtKB-EC"/>
</dbReference>
<dbReference type="InterPro" id="IPR011004">
    <property type="entry name" value="Trimer_LpxA-like_sf"/>
</dbReference>
<keyword evidence="10" id="KW-1185">Reference proteome</keyword>
<evidence type="ECO:0000256" key="4">
    <source>
        <dbReference type="ARBA" id="ARBA00022737"/>
    </source>
</evidence>
<evidence type="ECO:0000256" key="1">
    <source>
        <dbReference type="ARBA" id="ARBA00022516"/>
    </source>
</evidence>
<dbReference type="Gene3D" id="2.160.10.10">
    <property type="entry name" value="Hexapeptide repeat proteins"/>
    <property type="match status" value="1"/>
</dbReference>
<dbReference type="Pfam" id="PF04613">
    <property type="entry name" value="LpxD"/>
    <property type="match status" value="1"/>
</dbReference>
<dbReference type="InterPro" id="IPR007691">
    <property type="entry name" value="LpxD"/>
</dbReference>
<dbReference type="InterPro" id="IPR001451">
    <property type="entry name" value="Hexapep"/>
</dbReference>
<dbReference type="HAMAP" id="MF_00523">
    <property type="entry name" value="LpxD"/>
    <property type="match status" value="1"/>
</dbReference>
<dbReference type="NCBIfam" id="TIGR01853">
    <property type="entry name" value="lipid_A_lpxD"/>
    <property type="match status" value="1"/>
</dbReference>
<comment type="similarity">
    <text evidence="7">Belongs to the transferase hexapeptide repeat family. LpxD subfamily.</text>
</comment>
<keyword evidence="4 7" id="KW-0677">Repeat</keyword>
<sequence>MELTIETITKLTGGKMLQTGSSTTFQGVASLDEAQKTDISFLGNEKYYNDYLATEAGIVLVPPIVDTYPEGVGIVEVENPSLAFGEVMKKLAADSRPFTAGIHPSAIIAEDVTLDPSKVSIKAGVIIESGAFIGDHTEIGPGAVIGENVKIGDACLIYANVTIRENCQLGNRVILQPGCVIGADGYGYEFVDGKHLKIDQVGIVTIADDVEIGANSTIDRARFGKTSIGEGTKIDNLVQIAHNVKIGKHCLVVAQTGIAGSAEFGDYVTCAAQSGIAGHLKVGDKATLMGRTGVMKSLDGDQVYWGLPARPAKEEQKKQAALSRLPSLIKEVKSIRQKLDKID</sequence>
<evidence type="ECO:0000256" key="2">
    <source>
        <dbReference type="ARBA" id="ARBA00022556"/>
    </source>
</evidence>
<dbReference type="EC" id="2.3.1.191" evidence="7"/>
<name>A0ABW4Z8F8_9BACT</name>
<dbReference type="Gene3D" id="3.40.1390.10">
    <property type="entry name" value="MurE/MurF, N-terminal domain"/>
    <property type="match status" value="1"/>
</dbReference>
<comment type="catalytic activity">
    <reaction evidence="7">
        <text>a UDP-3-O-[(3R)-3-hydroxyacyl]-alpha-D-glucosamine + a (3R)-hydroxyacyl-[ACP] = a UDP-2-N,3-O-bis[(3R)-3-hydroxyacyl]-alpha-D-glucosamine + holo-[ACP] + H(+)</text>
        <dbReference type="Rhea" id="RHEA:53836"/>
        <dbReference type="Rhea" id="RHEA-COMP:9685"/>
        <dbReference type="Rhea" id="RHEA-COMP:9945"/>
        <dbReference type="ChEBI" id="CHEBI:15378"/>
        <dbReference type="ChEBI" id="CHEBI:64479"/>
        <dbReference type="ChEBI" id="CHEBI:78827"/>
        <dbReference type="ChEBI" id="CHEBI:137740"/>
        <dbReference type="ChEBI" id="CHEBI:137748"/>
        <dbReference type="EC" id="2.3.1.191"/>
    </reaction>
</comment>
<dbReference type="EMBL" id="JBHUJB010000021">
    <property type="protein sequence ID" value="MFD2158214.1"/>
    <property type="molecule type" value="Genomic_DNA"/>
</dbReference>
<feature type="domain" description="UDP-3-O-[3-hydroxymyristoyl] glucosamine N-acyltransferase non-repeat region" evidence="8">
    <location>
        <begin position="26"/>
        <end position="88"/>
    </location>
</feature>
<dbReference type="Pfam" id="PF00132">
    <property type="entry name" value="Hexapep"/>
    <property type="match status" value="2"/>
</dbReference>
<evidence type="ECO:0000256" key="6">
    <source>
        <dbReference type="ARBA" id="ARBA00023315"/>
    </source>
</evidence>
<evidence type="ECO:0000256" key="5">
    <source>
        <dbReference type="ARBA" id="ARBA00023098"/>
    </source>
</evidence>
<evidence type="ECO:0000259" key="8">
    <source>
        <dbReference type="Pfam" id="PF04613"/>
    </source>
</evidence>
<keyword evidence="6 7" id="KW-0012">Acyltransferase</keyword>
<organism evidence="9 10">
    <name type="scientific">Rubritalea tangerina</name>
    <dbReference type="NCBI Taxonomy" id="430798"/>
    <lineage>
        <taxon>Bacteria</taxon>
        <taxon>Pseudomonadati</taxon>
        <taxon>Verrucomicrobiota</taxon>
        <taxon>Verrucomicrobiia</taxon>
        <taxon>Verrucomicrobiales</taxon>
        <taxon>Rubritaleaceae</taxon>
        <taxon>Rubritalea</taxon>
    </lineage>
</organism>
<dbReference type="CDD" id="cd03352">
    <property type="entry name" value="LbH_LpxD"/>
    <property type="match status" value="1"/>
</dbReference>
<accession>A0ABW4Z8F8</accession>
<dbReference type="InterPro" id="IPR020573">
    <property type="entry name" value="UDP_GlcNAc_AcTrfase_non-rep"/>
</dbReference>
<comment type="function">
    <text evidence="7">Catalyzes the N-acylation of UDP-3-O-acylglucosamine using 3-hydroxyacyl-ACP as the acyl donor. Is involved in the biosynthesis of lipid A, a phosphorylated glycolipid that anchors the lipopolysaccharide to the outer membrane of the cell.</text>
</comment>
<dbReference type="SUPFAM" id="SSF51161">
    <property type="entry name" value="Trimeric LpxA-like enzymes"/>
    <property type="match status" value="1"/>
</dbReference>
<protein>
    <recommendedName>
        <fullName evidence="7">UDP-3-O-acylglucosamine N-acyltransferase</fullName>
        <ecNumber evidence="7">2.3.1.191</ecNumber>
    </recommendedName>
</protein>
<reference evidence="10" key="1">
    <citation type="journal article" date="2019" name="Int. J. Syst. Evol. Microbiol.">
        <title>The Global Catalogue of Microorganisms (GCM) 10K type strain sequencing project: providing services to taxonomists for standard genome sequencing and annotation.</title>
        <authorList>
            <consortium name="The Broad Institute Genomics Platform"/>
            <consortium name="The Broad Institute Genome Sequencing Center for Infectious Disease"/>
            <person name="Wu L."/>
            <person name="Ma J."/>
        </authorList>
    </citation>
    <scope>NUCLEOTIDE SEQUENCE [LARGE SCALE GENOMIC DNA]</scope>
    <source>
        <strain evidence="10">CCUG 57942</strain>
    </source>
</reference>